<dbReference type="STRING" id="75743.A0A401Q244"/>
<feature type="compositionally biased region" description="Basic and acidic residues" evidence="1">
    <location>
        <begin position="63"/>
        <end position="74"/>
    </location>
</feature>
<feature type="region of interest" description="Disordered" evidence="1">
    <location>
        <begin position="61"/>
        <end position="135"/>
    </location>
</feature>
<feature type="compositionally biased region" description="Polar residues" evidence="1">
    <location>
        <begin position="121"/>
        <end position="135"/>
    </location>
</feature>
<evidence type="ECO:0000259" key="2">
    <source>
        <dbReference type="Pfam" id="PF12772"/>
    </source>
</evidence>
<comment type="caution">
    <text evidence="3">The sequence shown here is derived from an EMBL/GenBank/DDBJ whole genome shotgun (WGS) entry which is preliminary data.</text>
</comment>
<reference evidence="3 4" key="1">
    <citation type="journal article" date="2018" name="Nat. Ecol. Evol.">
        <title>Shark genomes provide insights into elasmobranch evolution and the origin of vertebrates.</title>
        <authorList>
            <person name="Hara Y"/>
            <person name="Yamaguchi K"/>
            <person name="Onimaru K"/>
            <person name="Kadota M"/>
            <person name="Koyanagi M"/>
            <person name="Keeley SD"/>
            <person name="Tatsumi K"/>
            <person name="Tanaka K"/>
            <person name="Motone F"/>
            <person name="Kageyama Y"/>
            <person name="Nozu R"/>
            <person name="Adachi N"/>
            <person name="Nishimura O"/>
            <person name="Nakagawa R"/>
            <person name="Tanegashima C"/>
            <person name="Kiyatake I"/>
            <person name="Matsumoto R"/>
            <person name="Murakumo K"/>
            <person name="Nishida K"/>
            <person name="Terakita A"/>
            <person name="Kuratani S"/>
            <person name="Sato K"/>
            <person name="Hyodo S Kuraku.S."/>
        </authorList>
    </citation>
    <scope>NUCLEOTIDE SEQUENCE [LARGE SCALE GENOMIC DNA]</scope>
</reference>
<dbReference type="OrthoDB" id="9890215at2759"/>
<feature type="non-terminal residue" evidence="3">
    <location>
        <position position="1"/>
    </location>
</feature>
<dbReference type="InterPro" id="IPR025871">
    <property type="entry name" value="GHBP"/>
</dbReference>
<gene>
    <name evidence="3" type="ORF">scyTo_0020787</name>
</gene>
<evidence type="ECO:0000313" key="3">
    <source>
        <dbReference type="EMBL" id="GCB79499.1"/>
    </source>
</evidence>
<accession>A0A401Q244</accession>
<feature type="compositionally biased region" description="Basic and acidic residues" evidence="1">
    <location>
        <begin position="98"/>
        <end position="107"/>
    </location>
</feature>
<evidence type="ECO:0000313" key="4">
    <source>
        <dbReference type="Proteomes" id="UP000288216"/>
    </source>
</evidence>
<dbReference type="AlphaFoldDB" id="A0A401Q244"/>
<keyword evidence="4" id="KW-1185">Reference proteome</keyword>
<feature type="compositionally biased region" description="Polar residues" evidence="1">
    <location>
        <begin position="190"/>
        <end position="203"/>
    </location>
</feature>
<name>A0A401Q244_SCYTO</name>
<protein>
    <recommendedName>
        <fullName evidence="2">Growth hormone-binding protein domain-containing protein</fullName>
    </recommendedName>
</protein>
<feature type="region of interest" description="Disordered" evidence="1">
    <location>
        <begin position="185"/>
        <end position="221"/>
    </location>
</feature>
<feature type="domain" description="Growth hormone-binding protein" evidence="2">
    <location>
        <begin position="1"/>
        <end position="299"/>
    </location>
</feature>
<feature type="region of interest" description="Disordered" evidence="1">
    <location>
        <begin position="147"/>
        <end position="166"/>
    </location>
</feature>
<dbReference type="Proteomes" id="UP000288216">
    <property type="component" value="Unassembled WGS sequence"/>
</dbReference>
<organism evidence="3 4">
    <name type="scientific">Scyliorhinus torazame</name>
    <name type="common">Cloudy catshark</name>
    <name type="synonym">Catulus torazame</name>
    <dbReference type="NCBI Taxonomy" id="75743"/>
    <lineage>
        <taxon>Eukaryota</taxon>
        <taxon>Metazoa</taxon>
        <taxon>Chordata</taxon>
        <taxon>Craniata</taxon>
        <taxon>Vertebrata</taxon>
        <taxon>Chondrichthyes</taxon>
        <taxon>Elasmobranchii</taxon>
        <taxon>Galeomorphii</taxon>
        <taxon>Galeoidea</taxon>
        <taxon>Carcharhiniformes</taxon>
        <taxon>Scyliorhinidae</taxon>
        <taxon>Scyliorhinus</taxon>
    </lineage>
</organism>
<proteinExistence type="predicted"/>
<dbReference type="Pfam" id="PF12772">
    <property type="entry name" value="GHBP"/>
    <property type="match status" value="1"/>
</dbReference>
<sequence length="322" mass="34598">KGKIDEVNSIFANHLSYKSDLYIDDPWVEFIDIDLDDPDGKAEMADTDRLLGQGHLKSNKCLSVKDDDSGRDSCYEPDVSDEVTTGKHSEFSSLQLEASKRKEDVKSDNGVPFDISGADATWSQQPNSEGCDCSKSQLVTTDKGLSTVTKHGLSQPAPHSPLGNQGSFGKMDFYAQVSDITPTGGVLLSPGQQNKLQVSQAKDTSPDTKAGQKTKPPDKAYTSEADAMQLCALSSGKLGRHDAGEDLNLSSYFTTEGLASVTVGSCKQTGNSRHPTIPAPDYTSIHMVDSQQSLLLNPNEPSNNQPIQAGYLMPEQLGNVVP</sequence>
<evidence type="ECO:0000256" key="1">
    <source>
        <dbReference type="SAM" id="MobiDB-lite"/>
    </source>
</evidence>
<dbReference type="EMBL" id="BFAA01017331">
    <property type="protein sequence ID" value="GCB79499.1"/>
    <property type="molecule type" value="Genomic_DNA"/>
</dbReference>